<dbReference type="STRING" id="1302690.BUE76_02225"/>
<dbReference type="InterPro" id="IPR032568">
    <property type="entry name" value="DUF4926"/>
</dbReference>
<evidence type="ECO:0000313" key="2">
    <source>
        <dbReference type="Proteomes" id="UP000184368"/>
    </source>
</evidence>
<organism evidence="1 2">
    <name type="scientific">Cnuella takakiae</name>
    <dbReference type="NCBI Taxonomy" id="1302690"/>
    <lineage>
        <taxon>Bacteria</taxon>
        <taxon>Pseudomonadati</taxon>
        <taxon>Bacteroidota</taxon>
        <taxon>Chitinophagia</taxon>
        <taxon>Chitinophagales</taxon>
        <taxon>Chitinophagaceae</taxon>
        <taxon>Cnuella</taxon>
    </lineage>
</organism>
<dbReference type="Pfam" id="PF16277">
    <property type="entry name" value="DUF4926"/>
    <property type="match status" value="1"/>
</dbReference>
<reference evidence="1 2" key="1">
    <citation type="submission" date="2016-11" db="EMBL/GenBank/DDBJ databases">
        <authorList>
            <person name="Jaros S."/>
            <person name="Januszkiewicz K."/>
            <person name="Wedrychowicz H."/>
        </authorList>
    </citation>
    <scope>NUCLEOTIDE SEQUENCE [LARGE SCALE GENOMIC DNA]</scope>
    <source>
        <strain evidence="1 2">DSM 26897</strain>
    </source>
</reference>
<accession>A0A1M5GYQ8</accession>
<dbReference type="AlphaFoldDB" id="A0A1M5GYQ8"/>
<protein>
    <recommendedName>
        <fullName evidence="3">DUF4926 domain-containing protein</fullName>
    </recommendedName>
</protein>
<name>A0A1M5GYQ8_9BACT</name>
<gene>
    <name evidence="1" type="ORF">SAMN05444008_117112</name>
</gene>
<keyword evidence="2" id="KW-1185">Reference proteome</keyword>
<dbReference type="EMBL" id="FQUO01000017">
    <property type="protein sequence ID" value="SHG08797.1"/>
    <property type="molecule type" value="Genomic_DNA"/>
</dbReference>
<sequence length="84" mass="9209">MYLYYSLPNMIKALERVYLLEDLTGTAFVKGDVGTVVAVYPNQKGYEVEFFALDGTSLGVETVLAHQVQSANGIKKVLHIDIAA</sequence>
<dbReference type="Proteomes" id="UP000184368">
    <property type="component" value="Unassembled WGS sequence"/>
</dbReference>
<evidence type="ECO:0008006" key="3">
    <source>
        <dbReference type="Google" id="ProtNLM"/>
    </source>
</evidence>
<evidence type="ECO:0000313" key="1">
    <source>
        <dbReference type="EMBL" id="SHG08797.1"/>
    </source>
</evidence>
<proteinExistence type="predicted"/>